<dbReference type="GO" id="GO:0009102">
    <property type="term" value="P:biotin biosynthetic process"/>
    <property type="evidence" value="ECO:0007669"/>
    <property type="project" value="TreeGrafter"/>
</dbReference>
<dbReference type="Proteomes" id="UP000319859">
    <property type="component" value="Unassembled WGS sequence"/>
</dbReference>
<keyword evidence="3" id="KW-0032">Aminotransferase</keyword>
<name>A0A560F167_9PROT</name>
<dbReference type="PROSITE" id="PS00600">
    <property type="entry name" value="AA_TRANSFER_CLASS_3"/>
    <property type="match status" value="1"/>
</dbReference>
<dbReference type="GO" id="GO:0030170">
    <property type="term" value="F:pyridoxal phosphate binding"/>
    <property type="evidence" value="ECO:0007669"/>
    <property type="project" value="InterPro"/>
</dbReference>
<dbReference type="Pfam" id="PF00202">
    <property type="entry name" value="Aminotran_3"/>
    <property type="match status" value="1"/>
</dbReference>
<dbReference type="Gene3D" id="3.90.1150.10">
    <property type="entry name" value="Aspartate Aminotransferase, domain 1"/>
    <property type="match status" value="1"/>
</dbReference>
<dbReference type="EMBL" id="VITN01000015">
    <property type="protein sequence ID" value="TWB15235.1"/>
    <property type="molecule type" value="Genomic_DNA"/>
</dbReference>
<evidence type="ECO:0000313" key="8">
    <source>
        <dbReference type="Proteomes" id="UP000319859"/>
    </source>
</evidence>
<keyword evidence="5 6" id="KW-0663">Pyridoxal phosphate</keyword>
<dbReference type="PANTHER" id="PTHR42684">
    <property type="entry name" value="ADENOSYLMETHIONINE-8-AMINO-7-OXONONANOATE AMINOTRANSFERASE"/>
    <property type="match status" value="1"/>
</dbReference>
<protein>
    <submittedName>
        <fullName evidence="7">Beta-alanine--pyruvate transaminase</fullName>
    </submittedName>
</protein>
<evidence type="ECO:0000256" key="3">
    <source>
        <dbReference type="ARBA" id="ARBA00022576"/>
    </source>
</evidence>
<accession>A0A560F167</accession>
<dbReference type="FunFam" id="3.40.640.10:FF:000014">
    <property type="entry name" value="Adenosylmethionine-8-amino-7-oxononanoate aminotransferase, probable"/>
    <property type="match status" value="1"/>
</dbReference>
<dbReference type="InterPro" id="IPR005814">
    <property type="entry name" value="Aminotrans_3"/>
</dbReference>
<dbReference type="CDD" id="cd00610">
    <property type="entry name" value="OAT_like"/>
    <property type="match status" value="1"/>
</dbReference>
<comment type="caution">
    <text evidence="7">The sequence shown here is derived from an EMBL/GenBank/DDBJ whole genome shotgun (WGS) entry which is preliminary data.</text>
</comment>
<dbReference type="GO" id="GO:0004015">
    <property type="term" value="F:adenosylmethionine-8-amino-7-oxononanoate transaminase activity"/>
    <property type="evidence" value="ECO:0007669"/>
    <property type="project" value="TreeGrafter"/>
</dbReference>
<gene>
    <name evidence="7" type="ORF">FBZ89_11514</name>
</gene>
<sequence length="447" mass="47497">MLEDVAGRPPLRSNEADLSSFWMPFTNNRFFKKNPRLLASASGMTYRTPDGAEILDGTAGLWCVNAGHARAEIVEAIARQAATLDFAPTFQLAHPQAFELASRLSAIMPARLDRIFFTNSGSESADTSLKIALAYHLARGQGGRNRLIGRARGYHGTNFGGMAVGGIGGNRKGFQTQLPGVDHLSHTYRPADAFTRGQPAGGAAMADELEALIALHGAHTIAAVIVEPVAGSTGVLVPPAGYLERLREITRAHGILLIFDEVITGFGRVGAATASERFGVTPDLLNMAKGITNGTVPMGAVAVSRDVHDTIVNSAEPGIELFHGYTYSAHPVATAAALATLEIYERDGLFAHARALEDHWETAAHSLRGTPHVIDVRNFGLMAGIELAPRPGAPGARAMEVFHRCFDEGVLVRVTGDIIALSPPLIVTPAQIARIFEQIGKVLADVA</sequence>
<reference evidence="7 8" key="1">
    <citation type="submission" date="2019-06" db="EMBL/GenBank/DDBJ databases">
        <title>Genomic Encyclopedia of Type Strains, Phase IV (KMG-V): Genome sequencing to study the core and pangenomes of soil and plant-associated prokaryotes.</title>
        <authorList>
            <person name="Whitman W."/>
        </authorList>
    </citation>
    <scope>NUCLEOTIDE SEQUENCE [LARGE SCALE GENOMIC DNA]</scope>
    <source>
        <strain evidence="7 8">BR 11880</strain>
    </source>
</reference>
<comment type="similarity">
    <text evidence="2 6">Belongs to the class-III pyridoxal-phosphate-dependent aminotransferase family.</text>
</comment>
<dbReference type="InterPro" id="IPR015421">
    <property type="entry name" value="PyrdxlP-dep_Trfase_major"/>
</dbReference>
<dbReference type="RefSeq" id="WP_211115295.1">
    <property type="nucleotide sequence ID" value="NZ_VITN01000015.1"/>
</dbReference>
<evidence type="ECO:0000256" key="1">
    <source>
        <dbReference type="ARBA" id="ARBA00001933"/>
    </source>
</evidence>
<dbReference type="Gene3D" id="3.40.640.10">
    <property type="entry name" value="Type I PLP-dependent aspartate aminotransferase-like (Major domain)"/>
    <property type="match status" value="1"/>
</dbReference>
<evidence type="ECO:0000313" key="7">
    <source>
        <dbReference type="EMBL" id="TWB15235.1"/>
    </source>
</evidence>
<dbReference type="SUPFAM" id="SSF53383">
    <property type="entry name" value="PLP-dependent transferases"/>
    <property type="match status" value="1"/>
</dbReference>
<proteinExistence type="inferred from homology"/>
<dbReference type="PANTHER" id="PTHR42684:SF1">
    <property type="entry name" value="BETA-ALANINE--PYRUVATE AMINOTRANSFERASE"/>
    <property type="match status" value="1"/>
</dbReference>
<dbReference type="InterPro" id="IPR049704">
    <property type="entry name" value="Aminotrans_3_PPA_site"/>
</dbReference>
<evidence type="ECO:0000256" key="5">
    <source>
        <dbReference type="ARBA" id="ARBA00022898"/>
    </source>
</evidence>
<dbReference type="InterPro" id="IPR015424">
    <property type="entry name" value="PyrdxlP-dep_Trfase"/>
</dbReference>
<evidence type="ECO:0000256" key="4">
    <source>
        <dbReference type="ARBA" id="ARBA00022679"/>
    </source>
</evidence>
<organism evidence="7 8">
    <name type="scientific">Nitrospirillum amazonense</name>
    <dbReference type="NCBI Taxonomy" id="28077"/>
    <lineage>
        <taxon>Bacteria</taxon>
        <taxon>Pseudomonadati</taxon>
        <taxon>Pseudomonadota</taxon>
        <taxon>Alphaproteobacteria</taxon>
        <taxon>Rhodospirillales</taxon>
        <taxon>Azospirillaceae</taxon>
        <taxon>Nitrospirillum</taxon>
    </lineage>
</organism>
<evidence type="ECO:0000256" key="6">
    <source>
        <dbReference type="RuleBase" id="RU003560"/>
    </source>
</evidence>
<keyword evidence="4" id="KW-0808">Transferase</keyword>
<dbReference type="AlphaFoldDB" id="A0A560F167"/>
<dbReference type="InterPro" id="IPR015422">
    <property type="entry name" value="PyrdxlP-dep_Trfase_small"/>
</dbReference>
<evidence type="ECO:0000256" key="2">
    <source>
        <dbReference type="ARBA" id="ARBA00008954"/>
    </source>
</evidence>
<comment type="cofactor">
    <cofactor evidence="1">
        <name>pyridoxal 5'-phosphate</name>
        <dbReference type="ChEBI" id="CHEBI:597326"/>
    </cofactor>
</comment>
<keyword evidence="7" id="KW-0670">Pyruvate</keyword>